<dbReference type="Pfam" id="PF23016">
    <property type="entry name" value="RsmI_C"/>
    <property type="match status" value="1"/>
</dbReference>
<dbReference type="PROSITE" id="PS01296">
    <property type="entry name" value="RSMI"/>
    <property type="match status" value="1"/>
</dbReference>
<gene>
    <name evidence="6 9" type="primary">rsmI</name>
    <name evidence="9" type="ORF">EZI54_09985</name>
</gene>
<dbReference type="InterPro" id="IPR053910">
    <property type="entry name" value="RsmI_HTH"/>
</dbReference>
<comment type="subcellular location">
    <subcellularLocation>
        <location evidence="6">Cytoplasm</location>
    </subcellularLocation>
</comment>
<dbReference type="InterPro" id="IPR014777">
    <property type="entry name" value="4pyrrole_Mease_sub1"/>
</dbReference>
<dbReference type="NCBIfam" id="TIGR00096">
    <property type="entry name" value="16S rRNA (cytidine(1402)-2'-O)-methyltransferase"/>
    <property type="match status" value="1"/>
</dbReference>
<keyword evidence="1 6" id="KW-0963">Cytoplasm</keyword>
<dbReference type="GO" id="GO:0032259">
    <property type="term" value="P:methylation"/>
    <property type="evidence" value="ECO:0007669"/>
    <property type="project" value="UniProtKB-KW"/>
</dbReference>
<dbReference type="InterPro" id="IPR000878">
    <property type="entry name" value="4pyrrol_Mease"/>
</dbReference>
<dbReference type="InterPro" id="IPR008189">
    <property type="entry name" value="rRNA_ssu_MeTfrase_I"/>
</dbReference>
<dbReference type="PANTHER" id="PTHR46111">
    <property type="entry name" value="RIBOSOMAL RNA SMALL SUBUNIT METHYLTRANSFERASE I"/>
    <property type="match status" value="1"/>
</dbReference>
<dbReference type="EMBL" id="SJDL01000012">
    <property type="protein sequence ID" value="TBW56263.1"/>
    <property type="molecule type" value="Genomic_DNA"/>
</dbReference>
<dbReference type="SUPFAM" id="SSF53790">
    <property type="entry name" value="Tetrapyrrole methylase"/>
    <property type="match status" value="1"/>
</dbReference>
<dbReference type="Pfam" id="PF00590">
    <property type="entry name" value="TP_methylase"/>
    <property type="match status" value="1"/>
</dbReference>
<sequence>MPDSAADHGLLYIVATPIGNLGDISQRAADILARVDCIAAEDTRHTQRLLQVLGIHKPLVALHEHNERERHESVLQRLRQGQSVALVSDAGTPLISDPGFILVRAAREQGLAVVPIPGPCAITAALSAAGLPTDRFTFEGFLPAKRKARLEVLKALRHETRTLVFYEAPHRIRETVAAMVEVFGSERATVLARELTKAFETFYSGTAEAVVEQLAGDDYAEKGEYVVMVAGAPESSGASATGIDPDDLLTVLLREVPVKVAAKMASELTGLSRNELYQRALSLKP</sequence>
<dbReference type="GO" id="GO:0008168">
    <property type="term" value="F:methyltransferase activity"/>
    <property type="evidence" value="ECO:0007669"/>
    <property type="project" value="UniProtKB-KW"/>
</dbReference>
<dbReference type="PANTHER" id="PTHR46111:SF1">
    <property type="entry name" value="RIBOSOMAL RNA SMALL SUBUNIT METHYLTRANSFERASE I"/>
    <property type="match status" value="1"/>
</dbReference>
<dbReference type="Gene3D" id="3.40.1010.10">
    <property type="entry name" value="Cobalt-precorrin-4 Transmethylase, Domain 1"/>
    <property type="match status" value="1"/>
</dbReference>
<evidence type="ECO:0000256" key="4">
    <source>
        <dbReference type="ARBA" id="ARBA00022679"/>
    </source>
</evidence>
<dbReference type="RefSeq" id="WP_131481525.1">
    <property type="nucleotide sequence ID" value="NZ_SJDL01000012.1"/>
</dbReference>
<comment type="catalytic activity">
    <reaction evidence="6">
        <text>cytidine(1402) in 16S rRNA + S-adenosyl-L-methionine = 2'-O-methylcytidine(1402) in 16S rRNA + S-adenosyl-L-homocysteine + H(+)</text>
        <dbReference type="Rhea" id="RHEA:42924"/>
        <dbReference type="Rhea" id="RHEA-COMP:10285"/>
        <dbReference type="Rhea" id="RHEA-COMP:10286"/>
        <dbReference type="ChEBI" id="CHEBI:15378"/>
        <dbReference type="ChEBI" id="CHEBI:57856"/>
        <dbReference type="ChEBI" id="CHEBI:59789"/>
        <dbReference type="ChEBI" id="CHEBI:74495"/>
        <dbReference type="ChEBI" id="CHEBI:82748"/>
        <dbReference type="EC" id="2.1.1.198"/>
    </reaction>
</comment>
<name>A0ABY1ZQ28_9GAMM</name>
<keyword evidence="2 6" id="KW-0698">rRNA processing</keyword>
<dbReference type="PIRSF" id="PIRSF005917">
    <property type="entry name" value="MTase_YraL"/>
    <property type="match status" value="1"/>
</dbReference>
<comment type="function">
    <text evidence="6">Catalyzes the 2'-O-methylation of the ribose of cytidine 1402 (C1402) in 16S rRNA.</text>
</comment>
<comment type="similarity">
    <text evidence="6">Belongs to the methyltransferase superfamily. RsmI family.</text>
</comment>
<dbReference type="Gene3D" id="3.30.950.10">
    <property type="entry name" value="Methyltransferase, Cobalt-precorrin-4 Transmethylase, Domain 2"/>
    <property type="match status" value="1"/>
</dbReference>
<proteinExistence type="inferred from homology"/>
<keyword evidence="10" id="KW-1185">Reference proteome</keyword>
<evidence type="ECO:0000256" key="7">
    <source>
        <dbReference type="PROSITE-ProRule" id="PRU00409"/>
    </source>
</evidence>
<keyword evidence="3 6" id="KW-0489">Methyltransferase</keyword>
<feature type="domain" description="ATP-grasp" evidence="8">
    <location>
        <begin position="47"/>
        <end position="282"/>
    </location>
</feature>
<evidence type="ECO:0000259" key="8">
    <source>
        <dbReference type="PROSITE" id="PS50975"/>
    </source>
</evidence>
<protein>
    <recommendedName>
        <fullName evidence="6">Ribosomal RNA small subunit methyltransferase I</fullName>
        <ecNumber evidence="6">2.1.1.198</ecNumber>
    </recommendedName>
    <alternativeName>
        <fullName evidence="6">16S rRNA 2'-O-ribose C1402 methyltransferase</fullName>
    </alternativeName>
    <alternativeName>
        <fullName evidence="6">rRNA (cytidine-2'-O-)-methyltransferase RsmI</fullName>
    </alternativeName>
</protein>
<dbReference type="EC" id="2.1.1.198" evidence="6"/>
<dbReference type="InterPro" id="IPR014776">
    <property type="entry name" value="4pyrrole_Mease_sub2"/>
</dbReference>
<evidence type="ECO:0000313" key="10">
    <source>
        <dbReference type="Proteomes" id="UP000313645"/>
    </source>
</evidence>
<dbReference type="HAMAP" id="MF_01877">
    <property type="entry name" value="16SrRNA_methyltr_I"/>
    <property type="match status" value="1"/>
</dbReference>
<dbReference type="PROSITE" id="PS50975">
    <property type="entry name" value="ATP_GRASP"/>
    <property type="match status" value="1"/>
</dbReference>
<reference evidence="9 10" key="1">
    <citation type="submission" date="2019-02" db="EMBL/GenBank/DDBJ databases">
        <title>Marinobacter halodurans sp. nov., a marine bacterium isolated from sea tidal flat.</title>
        <authorList>
            <person name="Yoo Y."/>
            <person name="Lee D.W."/>
            <person name="Kim B.S."/>
            <person name="Kim J.-J."/>
        </authorList>
    </citation>
    <scope>NUCLEOTIDE SEQUENCE [LARGE SCALE GENOMIC DNA]</scope>
    <source>
        <strain evidence="9 10">YJ-S3-2</strain>
    </source>
</reference>
<evidence type="ECO:0000256" key="1">
    <source>
        <dbReference type="ARBA" id="ARBA00022490"/>
    </source>
</evidence>
<evidence type="ECO:0000256" key="5">
    <source>
        <dbReference type="ARBA" id="ARBA00022691"/>
    </source>
</evidence>
<dbReference type="CDD" id="cd11648">
    <property type="entry name" value="RsmI"/>
    <property type="match status" value="1"/>
</dbReference>
<dbReference type="InterPro" id="IPR011761">
    <property type="entry name" value="ATP-grasp"/>
</dbReference>
<dbReference type="InterPro" id="IPR018063">
    <property type="entry name" value="SAM_MeTrfase_RsmI_CS"/>
</dbReference>
<keyword evidence="4 6" id="KW-0808">Transferase</keyword>
<evidence type="ECO:0000313" key="9">
    <source>
        <dbReference type="EMBL" id="TBW56263.1"/>
    </source>
</evidence>
<organism evidence="9 10">
    <name type="scientific">Marinobacter halodurans</name>
    <dbReference type="NCBI Taxonomy" id="2528979"/>
    <lineage>
        <taxon>Bacteria</taxon>
        <taxon>Pseudomonadati</taxon>
        <taxon>Pseudomonadota</taxon>
        <taxon>Gammaproteobacteria</taxon>
        <taxon>Pseudomonadales</taxon>
        <taxon>Marinobacteraceae</taxon>
        <taxon>Marinobacter</taxon>
    </lineage>
</organism>
<evidence type="ECO:0000256" key="6">
    <source>
        <dbReference type="HAMAP-Rule" id="MF_01877"/>
    </source>
</evidence>
<evidence type="ECO:0000256" key="3">
    <source>
        <dbReference type="ARBA" id="ARBA00022603"/>
    </source>
</evidence>
<keyword evidence="5 6" id="KW-0949">S-adenosyl-L-methionine</keyword>
<keyword evidence="7" id="KW-0067">ATP-binding</keyword>
<dbReference type="InterPro" id="IPR035996">
    <property type="entry name" value="4pyrrol_Methylase_sf"/>
</dbReference>
<dbReference type="Proteomes" id="UP000313645">
    <property type="component" value="Unassembled WGS sequence"/>
</dbReference>
<evidence type="ECO:0000256" key="2">
    <source>
        <dbReference type="ARBA" id="ARBA00022552"/>
    </source>
</evidence>
<keyword evidence="7" id="KW-0547">Nucleotide-binding</keyword>
<accession>A0ABY1ZQ28</accession>
<comment type="caution">
    <text evidence="9">The sequence shown here is derived from an EMBL/GenBank/DDBJ whole genome shotgun (WGS) entry which is preliminary data.</text>
</comment>